<dbReference type="AlphaFoldDB" id="A0A1N7JQJ6"/>
<dbReference type="Proteomes" id="UP000186141">
    <property type="component" value="Unassembled WGS sequence"/>
</dbReference>
<organism evidence="2 3">
    <name type="scientific">Gemmobacter megaterium</name>
    <dbReference type="NCBI Taxonomy" id="1086013"/>
    <lineage>
        <taxon>Bacteria</taxon>
        <taxon>Pseudomonadati</taxon>
        <taxon>Pseudomonadota</taxon>
        <taxon>Alphaproteobacteria</taxon>
        <taxon>Rhodobacterales</taxon>
        <taxon>Paracoccaceae</taxon>
        <taxon>Gemmobacter</taxon>
    </lineage>
</organism>
<dbReference type="STRING" id="1086013.SAMN05421774_1012"/>
<dbReference type="OrthoDB" id="7834608at2"/>
<accession>A0A1N7JQJ6</accession>
<evidence type="ECO:0000256" key="1">
    <source>
        <dbReference type="SAM" id="SignalP"/>
    </source>
</evidence>
<name>A0A1N7JQJ6_9RHOB</name>
<dbReference type="EMBL" id="FTOT01000001">
    <property type="protein sequence ID" value="SIS51628.1"/>
    <property type="molecule type" value="Genomic_DNA"/>
</dbReference>
<protein>
    <recommendedName>
        <fullName evidence="4">Lipoprotein</fullName>
    </recommendedName>
</protein>
<dbReference type="RefSeq" id="WP_076527487.1">
    <property type="nucleotide sequence ID" value="NZ_BMEH01000001.1"/>
</dbReference>
<proteinExistence type="predicted"/>
<dbReference type="PROSITE" id="PS51257">
    <property type="entry name" value="PROKAR_LIPOPROTEIN"/>
    <property type="match status" value="1"/>
</dbReference>
<reference evidence="2 3" key="1">
    <citation type="submission" date="2017-01" db="EMBL/GenBank/DDBJ databases">
        <authorList>
            <person name="Mah S.A."/>
            <person name="Swanson W.J."/>
            <person name="Moy G.W."/>
            <person name="Vacquier V.D."/>
        </authorList>
    </citation>
    <scope>NUCLEOTIDE SEQUENCE [LARGE SCALE GENOMIC DNA]</scope>
    <source>
        <strain evidence="2 3">DSM 26375</strain>
    </source>
</reference>
<feature type="signal peptide" evidence="1">
    <location>
        <begin position="1"/>
        <end position="17"/>
    </location>
</feature>
<keyword evidence="3" id="KW-1185">Reference proteome</keyword>
<evidence type="ECO:0000313" key="2">
    <source>
        <dbReference type="EMBL" id="SIS51628.1"/>
    </source>
</evidence>
<keyword evidence="1" id="KW-0732">Signal</keyword>
<feature type="chain" id="PRO_5012207581" description="Lipoprotein" evidence="1">
    <location>
        <begin position="18"/>
        <end position="193"/>
    </location>
</feature>
<sequence>MTAFRLIALTAATLALAACETRTGLDAPPAELASFKLGHVAVVADKATKAPISRDAQPEQWKAALSKAVRDRFGRIDGDTFYHLGVHVDGYALAPPGVPLVISPKSVLIISVTLITDTEGGKVLNPKPEQLTVFETLSGGTVVGTGLTKTAEEQMENLSFNAALAIEDWLAKNPQFFDPDAKPIVTIPAASVK</sequence>
<evidence type="ECO:0008006" key="4">
    <source>
        <dbReference type="Google" id="ProtNLM"/>
    </source>
</evidence>
<gene>
    <name evidence="2" type="ORF">SAMN05421774_1012</name>
</gene>
<evidence type="ECO:0000313" key="3">
    <source>
        <dbReference type="Proteomes" id="UP000186141"/>
    </source>
</evidence>